<proteinExistence type="inferred from homology"/>
<dbReference type="PANTHER" id="PTHR43731:SF14">
    <property type="entry name" value="PRESENILIN-ASSOCIATED RHOMBOID-LIKE PROTEIN, MITOCHONDRIAL"/>
    <property type="match status" value="1"/>
</dbReference>
<dbReference type="PANTHER" id="PTHR43731">
    <property type="entry name" value="RHOMBOID PROTEASE"/>
    <property type="match status" value="1"/>
</dbReference>
<name>A0A160TTG0_9ZZZZ</name>
<comment type="subcellular location">
    <subcellularLocation>
        <location evidence="1">Membrane</location>
        <topology evidence="1">Multi-pass membrane protein</topology>
    </subcellularLocation>
</comment>
<evidence type="ECO:0000313" key="9">
    <source>
        <dbReference type="EMBL" id="CUS52955.1"/>
    </source>
</evidence>
<organism evidence="9">
    <name type="scientific">hydrothermal vent metagenome</name>
    <dbReference type="NCBI Taxonomy" id="652676"/>
    <lineage>
        <taxon>unclassified sequences</taxon>
        <taxon>metagenomes</taxon>
        <taxon>ecological metagenomes</taxon>
    </lineage>
</organism>
<sequence length="240" mass="26243">MIPLHDDNPTERTPFLTVGLIGACVLVYLWQWSLGPEQTAAVYALGVIPAVVFDHARLSPELEWIAPVLTPFTSLFLHGGFMHLAGNMLYLWIFGNNIEDAMGHSRFIVFYVICGVAAVLAQALPNPESTVPMIGASGAISGVLGAYLLLYPKARVLVLIPLGFFLHTMRLKAGVVLLIWFVMQILSSLTAGDGPGVAWFAHIGGFVAGVVLVPFFKRRQVSLFQPAHSQGSWHQKKRRP</sequence>
<dbReference type="GO" id="GO:0006508">
    <property type="term" value="P:proteolysis"/>
    <property type="evidence" value="ECO:0007669"/>
    <property type="project" value="UniProtKB-KW"/>
</dbReference>
<dbReference type="Pfam" id="PF01694">
    <property type="entry name" value="Rhomboid"/>
    <property type="match status" value="1"/>
</dbReference>
<feature type="transmembrane region" description="Helical" evidence="7">
    <location>
        <begin position="107"/>
        <end position="124"/>
    </location>
</feature>
<protein>
    <submittedName>
        <fullName evidence="9">FIG056164: rhomboid family serine protease</fullName>
    </submittedName>
</protein>
<dbReference type="SUPFAM" id="SSF144091">
    <property type="entry name" value="Rhomboid-like"/>
    <property type="match status" value="1"/>
</dbReference>
<dbReference type="GO" id="GO:0004252">
    <property type="term" value="F:serine-type endopeptidase activity"/>
    <property type="evidence" value="ECO:0007669"/>
    <property type="project" value="InterPro"/>
</dbReference>
<dbReference type="InterPro" id="IPR022764">
    <property type="entry name" value="Peptidase_S54_rhomboid_dom"/>
</dbReference>
<feature type="transmembrane region" description="Helical" evidence="7">
    <location>
        <begin position="15"/>
        <end position="33"/>
    </location>
</feature>
<feature type="transmembrane region" description="Helical" evidence="7">
    <location>
        <begin position="76"/>
        <end position="95"/>
    </location>
</feature>
<dbReference type="FunFam" id="1.20.1540.10:FF:000027">
    <property type="entry name" value="Rhomboid family intramembrane serine protease"/>
    <property type="match status" value="1"/>
</dbReference>
<reference evidence="9" key="1">
    <citation type="submission" date="2015-10" db="EMBL/GenBank/DDBJ databases">
        <authorList>
            <person name="Gilbert D.G."/>
        </authorList>
    </citation>
    <scope>NUCLEOTIDE SEQUENCE</scope>
</reference>
<dbReference type="InterPro" id="IPR035952">
    <property type="entry name" value="Rhomboid-like_sf"/>
</dbReference>
<feature type="transmembrane region" description="Helical" evidence="7">
    <location>
        <begin position="197"/>
        <end position="216"/>
    </location>
</feature>
<comment type="similarity">
    <text evidence="2">Belongs to the peptidase S54 family.</text>
</comment>
<evidence type="ECO:0000256" key="1">
    <source>
        <dbReference type="ARBA" id="ARBA00004141"/>
    </source>
</evidence>
<keyword evidence="4" id="KW-0378">Hydrolase</keyword>
<keyword evidence="6 7" id="KW-0472">Membrane</keyword>
<evidence type="ECO:0000256" key="3">
    <source>
        <dbReference type="ARBA" id="ARBA00022692"/>
    </source>
</evidence>
<dbReference type="AlphaFoldDB" id="A0A160TTG0"/>
<dbReference type="InterPro" id="IPR050925">
    <property type="entry name" value="Rhomboid_protease_S54"/>
</dbReference>
<gene>
    <name evidence="9" type="ORF">MGWOODY_XGa2673</name>
</gene>
<evidence type="ECO:0000256" key="7">
    <source>
        <dbReference type="SAM" id="Phobius"/>
    </source>
</evidence>
<evidence type="ECO:0000256" key="4">
    <source>
        <dbReference type="ARBA" id="ARBA00022801"/>
    </source>
</evidence>
<evidence type="ECO:0000256" key="2">
    <source>
        <dbReference type="ARBA" id="ARBA00009045"/>
    </source>
</evidence>
<evidence type="ECO:0000259" key="8">
    <source>
        <dbReference type="Pfam" id="PF01694"/>
    </source>
</evidence>
<evidence type="ECO:0000256" key="6">
    <source>
        <dbReference type="ARBA" id="ARBA00023136"/>
    </source>
</evidence>
<dbReference type="GO" id="GO:0016020">
    <property type="term" value="C:membrane"/>
    <property type="evidence" value="ECO:0007669"/>
    <property type="project" value="UniProtKB-SubCell"/>
</dbReference>
<keyword evidence="9" id="KW-0645">Protease</keyword>
<dbReference type="Gene3D" id="1.20.1540.10">
    <property type="entry name" value="Rhomboid-like"/>
    <property type="match status" value="1"/>
</dbReference>
<accession>A0A160TTG0</accession>
<keyword evidence="3 7" id="KW-0812">Transmembrane</keyword>
<feature type="domain" description="Peptidase S54 rhomboid" evidence="8">
    <location>
        <begin position="71"/>
        <end position="216"/>
    </location>
</feature>
<keyword evidence="5 7" id="KW-1133">Transmembrane helix</keyword>
<feature type="transmembrane region" description="Helical" evidence="7">
    <location>
        <begin position="130"/>
        <end position="150"/>
    </location>
</feature>
<dbReference type="EMBL" id="CZRL01000094">
    <property type="protein sequence ID" value="CUS52955.1"/>
    <property type="molecule type" value="Genomic_DNA"/>
</dbReference>
<evidence type="ECO:0000256" key="5">
    <source>
        <dbReference type="ARBA" id="ARBA00022989"/>
    </source>
</evidence>